<accession>A0A3S2X9G7</accession>
<dbReference type="NCBIfam" id="TIGR00350">
    <property type="entry name" value="lytR_cpsA_psr"/>
    <property type="match status" value="1"/>
</dbReference>
<comment type="caution">
    <text evidence="8">The sequence shown here is derived from an EMBL/GenBank/DDBJ whole genome shotgun (WGS) entry which is preliminary data.</text>
</comment>
<evidence type="ECO:0000256" key="2">
    <source>
        <dbReference type="ARBA" id="ARBA00022692"/>
    </source>
</evidence>
<organism evidence="8 9">
    <name type="scientific">Niallia taxi</name>
    <dbReference type="NCBI Taxonomy" id="2499688"/>
    <lineage>
        <taxon>Bacteria</taxon>
        <taxon>Bacillati</taxon>
        <taxon>Bacillota</taxon>
        <taxon>Bacilli</taxon>
        <taxon>Bacillales</taxon>
        <taxon>Bacillaceae</taxon>
        <taxon>Niallia</taxon>
    </lineage>
</organism>
<proteinExistence type="inferred from homology"/>
<evidence type="ECO:0000313" key="8">
    <source>
        <dbReference type="EMBL" id="RVT63759.1"/>
    </source>
</evidence>
<dbReference type="AlphaFoldDB" id="A0A3S2X9G7"/>
<dbReference type="Proteomes" id="UP000288024">
    <property type="component" value="Unassembled WGS sequence"/>
</dbReference>
<evidence type="ECO:0000259" key="7">
    <source>
        <dbReference type="Pfam" id="PF03816"/>
    </source>
</evidence>
<feature type="region of interest" description="Disordered" evidence="5">
    <location>
        <begin position="333"/>
        <end position="389"/>
    </location>
</feature>
<dbReference type="PANTHER" id="PTHR33392">
    <property type="entry name" value="POLYISOPRENYL-TEICHOIC ACID--PEPTIDOGLYCAN TEICHOIC ACID TRANSFERASE TAGU"/>
    <property type="match status" value="1"/>
</dbReference>
<keyword evidence="2 6" id="KW-0812">Transmembrane</keyword>
<evidence type="ECO:0000256" key="6">
    <source>
        <dbReference type="SAM" id="Phobius"/>
    </source>
</evidence>
<evidence type="ECO:0000313" key="9">
    <source>
        <dbReference type="Proteomes" id="UP000288024"/>
    </source>
</evidence>
<feature type="domain" description="Cell envelope-related transcriptional attenuator" evidence="7">
    <location>
        <begin position="99"/>
        <end position="248"/>
    </location>
</feature>
<keyword evidence="9" id="KW-1185">Reference proteome</keyword>
<dbReference type="Pfam" id="PF03816">
    <property type="entry name" value="LytR_cpsA_psr"/>
    <property type="match status" value="1"/>
</dbReference>
<evidence type="ECO:0000256" key="3">
    <source>
        <dbReference type="ARBA" id="ARBA00022968"/>
    </source>
</evidence>
<feature type="compositionally biased region" description="Low complexity" evidence="5">
    <location>
        <begin position="336"/>
        <end position="389"/>
    </location>
</feature>
<keyword evidence="6" id="KW-0472">Membrane</keyword>
<feature type="transmembrane region" description="Helical" evidence="6">
    <location>
        <begin position="21"/>
        <end position="44"/>
    </location>
</feature>
<comment type="similarity">
    <text evidence="1">Belongs to the LytR/CpsA/Psr (LCP) family.</text>
</comment>
<dbReference type="GO" id="GO:0071555">
    <property type="term" value="P:cell wall organization"/>
    <property type="evidence" value="ECO:0007669"/>
    <property type="project" value="UniProtKB-KW"/>
</dbReference>
<keyword evidence="3" id="KW-0735">Signal-anchor</keyword>
<keyword evidence="4 6" id="KW-1133">Transmembrane helix</keyword>
<protein>
    <submittedName>
        <fullName evidence="8">LytR family transcriptional regulator</fullName>
    </submittedName>
</protein>
<dbReference type="EMBL" id="RZTZ01000003">
    <property type="protein sequence ID" value="RVT63759.1"/>
    <property type="molecule type" value="Genomic_DNA"/>
</dbReference>
<dbReference type="InterPro" id="IPR050922">
    <property type="entry name" value="LytR/CpsA/Psr_CW_biosynth"/>
</dbReference>
<sequence length="389" mass="42408">MASNRESYVNYNKKKRKRKKILTFILVPLLVIVASGIGYGAFLYTKAKSVADDSYQPIDRDSSLRSSAVDPDIDDISILFIGVDDSEKRSSSSGTTRSRSDALMLATLNEKEKSVKLLSIPRDSYVYIPERGYSDKITHAHYFGGVSSTIDTVENLLDVPVDYYVKMNFDAFMDVVNALDGIEVDVPVTFTEQNSKDQKGSNAIHLEEGLQTLNGEQALALARTRKIDNDIERGKRQQLIMKAVMNKAVSAQAITKYSKLMEAVGDNMTTDLSFSNIQSLLAYATAENGLQVESLTLQGSDGNVDGKYIYQLDQTALEETKAILQEHLGISDELSDTNSTDTDTTTDTTGTGTTDTSSESTTDSSTGTTDSTGTTTTDSTYSESTGTTN</sequence>
<name>A0A3S2X9G7_9BACI</name>
<dbReference type="InterPro" id="IPR004474">
    <property type="entry name" value="LytR_CpsA_psr"/>
</dbReference>
<dbReference type="PANTHER" id="PTHR33392:SF3">
    <property type="entry name" value="POLYISOPRENYL-TEICHOIC ACID--PEPTIDOGLYCAN TEICHOIC ACID TRANSFERASE TAGT"/>
    <property type="match status" value="1"/>
</dbReference>
<gene>
    <name evidence="8" type="ORF">EM808_10885</name>
</gene>
<evidence type="ECO:0000256" key="4">
    <source>
        <dbReference type="ARBA" id="ARBA00022989"/>
    </source>
</evidence>
<dbReference type="Gene3D" id="3.40.630.190">
    <property type="entry name" value="LCP protein"/>
    <property type="match status" value="1"/>
</dbReference>
<evidence type="ECO:0000256" key="5">
    <source>
        <dbReference type="SAM" id="MobiDB-lite"/>
    </source>
</evidence>
<reference evidence="8 9" key="1">
    <citation type="submission" date="2019-01" db="EMBL/GenBank/DDBJ databases">
        <title>Bacillus sp. M5HDSG1-1, whole genome shotgun sequence.</title>
        <authorList>
            <person name="Tuo L."/>
        </authorList>
    </citation>
    <scope>NUCLEOTIDE SEQUENCE [LARGE SCALE GENOMIC DNA]</scope>
    <source>
        <strain evidence="8 9">M5HDSG1-1</strain>
    </source>
</reference>
<evidence type="ECO:0000256" key="1">
    <source>
        <dbReference type="ARBA" id="ARBA00006068"/>
    </source>
</evidence>
<dbReference type="RefSeq" id="WP_127738235.1">
    <property type="nucleotide sequence ID" value="NZ_RZTZ01000003.1"/>
</dbReference>